<gene>
    <name evidence="1" type="ORF">CRI88_17450</name>
</gene>
<evidence type="ECO:0000313" key="2">
    <source>
        <dbReference type="Proteomes" id="UP000234956"/>
    </source>
</evidence>
<proteinExistence type="predicted"/>
<organism evidence="1 2">
    <name type="scientific">Lysinibacillus fusiformis</name>
    <dbReference type="NCBI Taxonomy" id="28031"/>
    <lineage>
        <taxon>Bacteria</taxon>
        <taxon>Bacillati</taxon>
        <taxon>Bacillota</taxon>
        <taxon>Bacilli</taxon>
        <taxon>Bacillales</taxon>
        <taxon>Bacillaceae</taxon>
        <taxon>Lysinibacillus</taxon>
    </lineage>
</organism>
<reference evidence="1 2" key="1">
    <citation type="submission" date="2017-10" db="EMBL/GenBank/DDBJ databases">
        <title>Draft genome of Lysinibacillus fusiformis strain Juneja, a laboratory-derived pathogen of Drosophila melanogaster.</title>
        <authorList>
            <person name="Smith B.R."/>
            <person name="Unckless R.L."/>
        </authorList>
    </citation>
    <scope>NUCLEOTIDE SEQUENCE [LARGE SCALE GENOMIC DNA]</scope>
    <source>
        <strain evidence="1 2">Juneja</strain>
    </source>
</reference>
<comment type="caution">
    <text evidence="1">The sequence shown here is derived from an EMBL/GenBank/DDBJ whole genome shotgun (WGS) entry which is preliminary data.</text>
</comment>
<name>A0A2I0UWZ1_9BACI</name>
<dbReference type="Proteomes" id="UP000234956">
    <property type="component" value="Unassembled WGS sequence"/>
</dbReference>
<accession>A0A2I0UWZ1</accession>
<dbReference type="EMBL" id="PDFK01000006">
    <property type="protein sequence ID" value="PKU50565.1"/>
    <property type="molecule type" value="Genomic_DNA"/>
</dbReference>
<dbReference type="AlphaFoldDB" id="A0A2I0UWZ1"/>
<evidence type="ECO:0000313" key="1">
    <source>
        <dbReference type="EMBL" id="PKU50565.1"/>
    </source>
</evidence>
<sequence length="67" mass="7219">MKVFTTLLWRGVVTSSYPQSKNISYIINKPFLLAGRPFAGMVGGVGPGILLEDLSIWVGPGAESHDE</sequence>
<protein>
    <submittedName>
        <fullName evidence="1">Uncharacterized protein</fullName>
    </submittedName>
</protein>